<evidence type="ECO:0000256" key="4">
    <source>
        <dbReference type="SAM" id="MobiDB-lite"/>
    </source>
</evidence>
<evidence type="ECO:0000313" key="6">
    <source>
        <dbReference type="WBParaSite" id="MhA1_Contig1256.frz3.gene7"/>
    </source>
</evidence>
<keyword evidence="3" id="KW-0539">Nucleus</keyword>
<feature type="region of interest" description="Disordered" evidence="4">
    <location>
        <begin position="271"/>
        <end position="487"/>
    </location>
</feature>
<proteinExistence type="predicted"/>
<dbReference type="PANTHER" id="PTHR12610">
    <property type="entry name" value="SINGLE STRANDED DNA BINDING PROTEIN"/>
    <property type="match status" value="1"/>
</dbReference>
<feature type="compositionally biased region" description="Low complexity" evidence="4">
    <location>
        <begin position="397"/>
        <end position="409"/>
    </location>
</feature>
<keyword evidence="2" id="KW-0238">DNA-binding</keyword>
<dbReference type="GO" id="GO:0045944">
    <property type="term" value="P:positive regulation of transcription by RNA polymerase II"/>
    <property type="evidence" value="ECO:0007669"/>
    <property type="project" value="TreeGrafter"/>
</dbReference>
<feature type="compositionally biased region" description="Low complexity" evidence="4">
    <location>
        <begin position="289"/>
        <end position="303"/>
    </location>
</feature>
<reference evidence="6" key="1">
    <citation type="submission" date="2016-11" db="UniProtKB">
        <authorList>
            <consortium name="WormBaseParasite"/>
        </authorList>
    </citation>
    <scope>IDENTIFICATION</scope>
</reference>
<dbReference type="WBParaSite" id="MhA1_Contig1256.frz3.gene7">
    <property type="protein sequence ID" value="MhA1_Contig1256.frz3.gene7"/>
    <property type="gene ID" value="MhA1_Contig1256.frz3.gene7"/>
</dbReference>
<feature type="compositionally biased region" description="Low complexity" evidence="4">
    <location>
        <begin position="466"/>
        <end position="478"/>
    </location>
</feature>
<evidence type="ECO:0000313" key="5">
    <source>
        <dbReference type="Proteomes" id="UP000095281"/>
    </source>
</evidence>
<feature type="region of interest" description="Disordered" evidence="4">
    <location>
        <begin position="135"/>
        <end position="216"/>
    </location>
</feature>
<comment type="subcellular location">
    <subcellularLocation>
        <location evidence="1">Nucleus</location>
    </subcellularLocation>
</comment>
<accession>A0A1I8B306</accession>
<dbReference type="GO" id="GO:0005634">
    <property type="term" value="C:nucleus"/>
    <property type="evidence" value="ECO:0007669"/>
    <property type="project" value="UniProtKB-SubCell"/>
</dbReference>
<dbReference type="PANTHER" id="PTHR12610:SF12">
    <property type="entry name" value="SEQUENCE-SPECIFIC SINGLE-STRANDED DNA-BINDING PROTEIN, ISOFORM D"/>
    <property type="match status" value="1"/>
</dbReference>
<dbReference type="PROSITE" id="PS50896">
    <property type="entry name" value="LISH"/>
    <property type="match status" value="1"/>
</dbReference>
<evidence type="ECO:0000256" key="3">
    <source>
        <dbReference type="ARBA" id="ARBA00023242"/>
    </source>
</evidence>
<dbReference type="Proteomes" id="UP000095281">
    <property type="component" value="Unplaced"/>
</dbReference>
<protein>
    <submittedName>
        <fullName evidence="6">LisH domain-containing protein</fullName>
    </submittedName>
</protein>
<evidence type="ECO:0000256" key="2">
    <source>
        <dbReference type="ARBA" id="ARBA00023125"/>
    </source>
</evidence>
<feature type="compositionally biased region" description="Low complexity" evidence="4">
    <location>
        <begin position="441"/>
        <end position="451"/>
    </location>
</feature>
<feature type="compositionally biased region" description="Polar residues" evidence="4">
    <location>
        <begin position="194"/>
        <end position="216"/>
    </location>
</feature>
<feature type="compositionally biased region" description="Gly residues" evidence="4">
    <location>
        <begin position="452"/>
        <end position="465"/>
    </location>
</feature>
<keyword evidence="5" id="KW-1185">Reference proteome</keyword>
<organism evidence="5 6">
    <name type="scientific">Meloidogyne hapla</name>
    <name type="common">Root-knot nematode worm</name>
    <dbReference type="NCBI Taxonomy" id="6305"/>
    <lineage>
        <taxon>Eukaryota</taxon>
        <taxon>Metazoa</taxon>
        <taxon>Ecdysozoa</taxon>
        <taxon>Nematoda</taxon>
        <taxon>Chromadorea</taxon>
        <taxon>Rhabditida</taxon>
        <taxon>Tylenchina</taxon>
        <taxon>Tylenchomorpha</taxon>
        <taxon>Tylenchoidea</taxon>
        <taxon>Meloidogynidae</taxon>
        <taxon>Meloidogyninae</taxon>
        <taxon>Meloidogyne</taxon>
    </lineage>
</organism>
<name>A0A1I8B306_MELHA</name>
<dbReference type="InterPro" id="IPR006594">
    <property type="entry name" value="LisH"/>
</dbReference>
<sequence>MFQQHPQQQAQMHPQQQQQRKEPQQFISAEAQAREKLSHFVYEYLVHMGASKTADMFKNEVLALNGNPNIQIDVSSAPGFLSNWFSVFWDLYSVHPDKKDKAEPSNDAKTYHKMIFPSGSFPEGMVNGGGMYGPPGFHNPNMGQMPGLPPPQSQNMPDGMFPVGYFNGTRGGPQPGPSQSSNQASPIPGGPSNRFPQQQGTRSGAPTPSNSFQPPHQINAASLQMNEQMRMAIAQQQRQAAQQGRMPMSIALAGHPGRQPIRPQFCPPQQYMDSPSGTPPFPGSLPHNGAGASAAAAAASQQQMPPGVLMGGGTVPGQMQGPSGECGTGGGPGSADANFMMMSAGGGPPSGMQSQFLNHNDGGNGGSAGSAAASIRQQMEVGGESSGGDLNPGGNGNQQQSSQLHSLLNGTGGGTIGDMSMEIKHSPASVHHFGGGGSVSGQGTSCQQPSGGINGGTPTGGGSVGGPSSVHSQQSGSNNILGGKMQQPPISEALEMAGHLGNHQSDEISKIKANLLEGYQTHQFQQQ</sequence>
<dbReference type="AlphaFoldDB" id="A0A1I8B306"/>
<feature type="compositionally biased region" description="Gly residues" evidence="4">
    <location>
        <begin position="324"/>
        <end position="333"/>
    </location>
</feature>
<feature type="region of interest" description="Disordered" evidence="4">
    <location>
        <begin position="1"/>
        <end position="25"/>
    </location>
</feature>
<dbReference type="OMA" id="FFQPFMP"/>
<dbReference type="GO" id="GO:0003697">
    <property type="term" value="F:single-stranded DNA binding"/>
    <property type="evidence" value="ECO:0007669"/>
    <property type="project" value="InterPro"/>
</dbReference>
<feature type="compositionally biased region" description="Gly residues" evidence="4">
    <location>
        <begin position="384"/>
        <end position="396"/>
    </location>
</feature>
<dbReference type="PRINTS" id="PR01743">
    <property type="entry name" value="SSDNABINDING"/>
</dbReference>
<evidence type="ECO:0000256" key="1">
    <source>
        <dbReference type="ARBA" id="ARBA00004123"/>
    </source>
</evidence>
<dbReference type="InterPro" id="IPR008116">
    <property type="entry name" value="SSDP_DNA-bd"/>
</dbReference>
<feature type="compositionally biased region" description="Low complexity" evidence="4">
    <location>
        <begin position="1"/>
        <end position="18"/>
    </location>
</feature>